<dbReference type="AlphaFoldDB" id="A0A2D3T137"/>
<dbReference type="Gene3D" id="2.60.40.2040">
    <property type="entry name" value="CFA/I fimbrial subunit E, pilin domain"/>
    <property type="match status" value="1"/>
</dbReference>
<keyword evidence="1" id="KW-0732">Signal</keyword>
<dbReference type="Proteomes" id="UP000230008">
    <property type="component" value="Chromosome"/>
</dbReference>
<evidence type="ECO:0008006" key="4">
    <source>
        <dbReference type="Google" id="ProtNLM"/>
    </source>
</evidence>
<evidence type="ECO:0000313" key="2">
    <source>
        <dbReference type="EMBL" id="ATW29519.1"/>
    </source>
</evidence>
<feature type="chain" id="PRO_5013871315" description="Fimbrial protein" evidence="1">
    <location>
        <begin position="38"/>
        <end position="184"/>
    </location>
</feature>
<organism evidence="2 3">
    <name type="scientific">Candidatus Williamhamiltonella defendens</name>
    <dbReference type="NCBI Taxonomy" id="138072"/>
    <lineage>
        <taxon>Bacteria</taxon>
        <taxon>Pseudomonadati</taxon>
        <taxon>Pseudomonadota</taxon>
        <taxon>Gammaproteobacteria</taxon>
        <taxon>Enterobacterales</taxon>
        <taxon>Enterobacteriaceae</taxon>
        <taxon>aphid secondary symbionts</taxon>
        <taxon>Candidatus Williamhamiltonella</taxon>
    </lineage>
</organism>
<evidence type="ECO:0000256" key="1">
    <source>
        <dbReference type="SAM" id="SignalP"/>
    </source>
</evidence>
<protein>
    <recommendedName>
        <fullName evidence="4">Fimbrial protein</fullName>
    </recommendedName>
</protein>
<gene>
    <name evidence="2" type="ORF">BJP41_03205</name>
</gene>
<accession>A0A2D3T137</accession>
<dbReference type="EMBL" id="CP017606">
    <property type="protein sequence ID" value="ATW29519.1"/>
    <property type="molecule type" value="Genomic_DNA"/>
</dbReference>
<feature type="signal peptide" evidence="1">
    <location>
        <begin position="1"/>
        <end position="37"/>
    </location>
</feature>
<evidence type="ECO:0000313" key="3">
    <source>
        <dbReference type="Proteomes" id="UP000230008"/>
    </source>
</evidence>
<name>A0A2D3T137_9ENTR</name>
<sequence>MHFMQPLKKIHLCVLKKYLAVAALSCAASVISVKSIAAPKNLDIHLTAKVPAKEFKLEKKKIELTMTPNTKDEVFIGKTDIKYLNAENVPRLKVKLVNDTPELKRFDSTGNNISTDSIGIESISINGKQLVSNTSGVDLDLDLDKDQLNSSNGEFTLDIISKSYEKAPEGNYRGTVTLQFDANI</sequence>
<reference evidence="3" key="2">
    <citation type="submission" date="2017-11" db="EMBL/GenBank/DDBJ databases">
        <title>PacBio sequencing of new strain of the secondary endosymbiont Candidatus Hamiltonella defensa.</title>
        <authorList>
            <person name="Strand M.R."/>
            <person name="Oliver K."/>
        </authorList>
    </citation>
    <scope>NUCLEOTIDE SEQUENCE [LARGE SCALE GENOMIC DNA]</scope>
    <source>
        <strain evidence="3">A2C</strain>
    </source>
</reference>
<reference evidence="3" key="1">
    <citation type="submission" date="2016-10" db="EMBL/GenBank/DDBJ databases">
        <authorList>
            <person name="Chevignon G."/>
        </authorList>
    </citation>
    <scope>NUCLEOTIDE SEQUENCE [LARGE SCALE GENOMIC DNA]</scope>
    <source>
        <strain evidence="3">A2C</strain>
    </source>
</reference>
<proteinExistence type="predicted"/>